<feature type="transmembrane region" description="Helical" evidence="5">
    <location>
        <begin position="367"/>
        <end position="385"/>
    </location>
</feature>
<evidence type="ECO:0000256" key="3">
    <source>
        <dbReference type="ARBA" id="ARBA00022989"/>
    </source>
</evidence>
<gene>
    <name evidence="7" type="ORF">CUNI_LOCUS15815</name>
</gene>
<dbReference type="PRINTS" id="PR02001">
    <property type="entry name" value="GCR1CAMPR"/>
</dbReference>
<dbReference type="EMBL" id="CAJHNH020003913">
    <property type="protein sequence ID" value="CAG5130257.1"/>
    <property type="molecule type" value="Genomic_DNA"/>
</dbReference>
<sequence length="422" mass="47658">MLRPHRRQKYLNCSYDDKRRISCISSCIPSNDYNLCQFDLKDIKQAIIVEPHLACPFVQFDKTEYVHVNDITTKSDSASITLFFTNARMNFSGRTELNMASIDDNGTLRICLELLNTKNIIRGDLVNKNLLNLALYILTLICVISSIICLAISLMTYFLFPVLRSVAGRNNMFLCGSLLLAQISLLATSHVQKTGHLCTILAICTHFLWLSMFCWCFTCCFHMFCVFSAKTRSIQPTSKSEMTYLIKQLVVCSVIPVLIVTGVIATNLTISGGQFLGYGNSTCFIDSQITLIIALVAPLCLVLLFNFIFFSITVFKIYQVRKLQTREFRKDDHNNLYIYIKLSSMTGIFWVLSVISEATDNDPLRFISIGLNGLQGVFIFLSYICNRRVLKLYLKLLGLETNFPTTSTSDRSTIAKAVTGTD</sequence>
<feature type="domain" description="G-protein coupled receptors family 2 profile 2" evidence="6">
    <location>
        <begin position="135"/>
        <end position="387"/>
    </location>
</feature>
<dbReference type="Proteomes" id="UP000678393">
    <property type="component" value="Unassembled WGS sequence"/>
</dbReference>
<dbReference type="GO" id="GO:0004930">
    <property type="term" value="F:G protein-coupled receptor activity"/>
    <property type="evidence" value="ECO:0007669"/>
    <property type="project" value="InterPro"/>
</dbReference>
<dbReference type="Gene3D" id="1.20.1070.10">
    <property type="entry name" value="Rhodopsin 7-helix transmembrane proteins"/>
    <property type="match status" value="1"/>
</dbReference>
<dbReference type="GO" id="GO:0007166">
    <property type="term" value="P:cell surface receptor signaling pathway"/>
    <property type="evidence" value="ECO:0007669"/>
    <property type="project" value="InterPro"/>
</dbReference>
<keyword evidence="4 5" id="KW-0472">Membrane</keyword>
<dbReference type="OrthoDB" id="6153483at2759"/>
<dbReference type="AlphaFoldDB" id="A0A8S3ZL66"/>
<protein>
    <recommendedName>
        <fullName evidence="6">G-protein coupled receptors family 2 profile 2 domain-containing protein</fullName>
    </recommendedName>
</protein>
<dbReference type="InterPro" id="IPR000832">
    <property type="entry name" value="GPCR_2_secretin-like"/>
</dbReference>
<evidence type="ECO:0000256" key="1">
    <source>
        <dbReference type="ARBA" id="ARBA00004141"/>
    </source>
</evidence>
<name>A0A8S3ZL66_9EUPU</name>
<proteinExistence type="predicted"/>
<dbReference type="InterPro" id="IPR022343">
    <property type="entry name" value="GCR1-cAMP_receptor"/>
</dbReference>
<organism evidence="7 8">
    <name type="scientific">Candidula unifasciata</name>
    <dbReference type="NCBI Taxonomy" id="100452"/>
    <lineage>
        <taxon>Eukaryota</taxon>
        <taxon>Metazoa</taxon>
        <taxon>Spiralia</taxon>
        <taxon>Lophotrochozoa</taxon>
        <taxon>Mollusca</taxon>
        <taxon>Gastropoda</taxon>
        <taxon>Heterobranchia</taxon>
        <taxon>Euthyneura</taxon>
        <taxon>Panpulmonata</taxon>
        <taxon>Eupulmonata</taxon>
        <taxon>Stylommatophora</taxon>
        <taxon>Helicina</taxon>
        <taxon>Helicoidea</taxon>
        <taxon>Geomitridae</taxon>
        <taxon>Candidula</taxon>
    </lineage>
</organism>
<accession>A0A8S3ZL66</accession>
<feature type="transmembrane region" description="Helical" evidence="5">
    <location>
        <begin position="336"/>
        <end position="355"/>
    </location>
</feature>
<evidence type="ECO:0000256" key="5">
    <source>
        <dbReference type="SAM" id="Phobius"/>
    </source>
</evidence>
<keyword evidence="8" id="KW-1185">Reference proteome</keyword>
<dbReference type="PROSITE" id="PS50261">
    <property type="entry name" value="G_PROTEIN_RECEP_F2_4"/>
    <property type="match status" value="1"/>
</dbReference>
<evidence type="ECO:0000313" key="8">
    <source>
        <dbReference type="Proteomes" id="UP000678393"/>
    </source>
</evidence>
<evidence type="ECO:0000256" key="2">
    <source>
        <dbReference type="ARBA" id="ARBA00022692"/>
    </source>
</evidence>
<dbReference type="CDD" id="cd15039">
    <property type="entry name" value="7tmB3_Methuselah-like"/>
    <property type="match status" value="1"/>
</dbReference>
<feature type="transmembrane region" description="Helical" evidence="5">
    <location>
        <begin position="249"/>
        <end position="270"/>
    </location>
</feature>
<dbReference type="Pfam" id="PF00002">
    <property type="entry name" value="7tm_2"/>
    <property type="match status" value="1"/>
</dbReference>
<dbReference type="PANTHER" id="PTHR45902">
    <property type="entry name" value="LATROPHILIN RECEPTOR-LIKE PROTEIN A"/>
    <property type="match status" value="1"/>
</dbReference>
<dbReference type="InterPro" id="IPR053231">
    <property type="entry name" value="GPCR_LN-TM7"/>
</dbReference>
<evidence type="ECO:0000256" key="4">
    <source>
        <dbReference type="ARBA" id="ARBA00023136"/>
    </source>
</evidence>
<comment type="subcellular location">
    <subcellularLocation>
        <location evidence="1">Membrane</location>
        <topology evidence="1">Multi-pass membrane protein</topology>
    </subcellularLocation>
</comment>
<evidence type="ECO:0000259" key="6">
    <source>
        <dbReference type="PROSITE" id="PS50261"/>
    </source>
</evidence>
<dbReference type="InterPro" id="IPR017981">
    <property type="entry name" value="GPCR_2-like_7TM"/>
</dbReference>
<keyword evidence="3 5" id="KW-1133">Transmembrane helix</keyword>
<feature type="transmembrane region" description="Helical" evidence="5">
    <location>
        <begin position="290"/>
        <end position="315"/>
    </location>
</feature>
<reference evidence="7" key="1">
    <citation type="submission" date="2021-04" db="EMBL/GenBank/DDBJ databases">
        <authorList>
            <consortium name="Molecular Ecology Group"/>
        </authorList>
    </citation>
    <scope>NUCLEOTIDE SEQUENCE</scope>
</reference>
<keyword evidence="2 5" id="KW-0812">Transmembrane</keyword>
<evidence type="ECO:0000313" key="7">
    <source>
        <dbReference type="EMBL" id="CAG5130257.1"/>
    </source>
</evidence>
<feature type="transmembrane region" description="Helical" evidence="5">
    <location>
        <begin position="133"/>
        <end position="160"/>
    </location>
</feature>
<dbReference type="GO" id="GO:0016020">
    <property type="term" value="C:membrane"/>
    <property type="evidence" value="ECO:0007669"/>
    <property type="project" value="UniProtKB-SubCell"/>
</dbReference>
<feature type="transmembrane region" description="Helical" evidence="5">
    <location>
        <begin position="207"/>
        <end position="229"/>
    </location>
</feature>
<dbReference type="PANTHER" id="PTHR45902:SF1">
    <property type="entry name" value="LATROPHILIN RECEPTOR-LIKE PROTEIN A"/>
    <property type="match status" value="1"/>
</dbReference>
<comment type="caution">
    <text evidence="7">The sequence shown here is derived from an EMBL/GenBank/DDBJ whole genome shotgun (WGS) entry which is preliminary data.</text>
</comment>